<dbReference type="GO" id="GO:0005829">
    <property type="term" value="C:cytosol"/>
    <property type="evidence" value="ECO:0007669"/>
    <property type="project" value="TreeGrafter"/>
</dbReference>
<dbReference type="HAMAP" id="MF_00057">
    <property type="entry name" value="KdsB"/>
    <property type="match status" value="1"/>
</dbReference>
<dbReference type="PANTHER" id="PTHR42866:SF2">
    <property type="entry name" value="3-DEOXY-MANNO-OCTULOSONATE CYTIDYLYLTRANSFERASE, MITOCHONDRIAL"/>
    <property type="match status" value="1"/>
</dbReference>
<dbReference type="InterPro" id="IPR004528">
    <property type="entry name" value="KdsB"/>
</dbReference>
<evidence type="ECO:0000256" key="1">
    <source>
        <dbReference type="ARBA" id="ARBA00004370"/>
    </source>
</evidence>
<evidence type="ECO:0000256" key="3">
    <source>
        <dbReference type="ARBA" id="ARBA00022695"/>
    </source>
</evidence>
<comment type="caution">
    <text evidence="6">The sequence shown here is derived from an EMBL/GenBank/DDBJ whole genome shotgun (WGS) entry which is preliminary data.</text>
</comment>
<dbReference type="InterPro" id="IPR003329">
    <property type="entry name" value="Cytidylyl_trans"/>
</dbReference>
<dbReference type="EC" id="2.7.7.38" evidence="5"/>
<sequence>MTDFTVVIPARMASSRLPDKPLADIAGLPMVVRVARQAMQSVASRVLVATDHEAVRAACAAHGVEAVMTRADHASGTDRLAEVATLTGLPDEAVLVNVQGDEPLIEPALIDRLAALLDDGAMPMATLAHPIRDADEMFNPNVVKAVVDRDGRALYFSRAPIPFARDAFAVGRDALPDGLPVLRHIGMYAYRAGFLKTYAALAPAPLEIFESLEQLRALWYGYPIAVAVVDEAPMAGVDTPEDLARVRRHFIRT</sequence>
<comment type="subcellular location">
    <subcellularLocation>
        <location evidence="5">Cytoplasm</location>
    </subcellularLocation>
    <subcellularLocation>
        <location evidence="1">Membrane</location>
    </subcellularLocation>
</comment>
<dbReference type="AlphaFoldDB" id="A0A4R7B9S7"/>
<comment type="similarity">
    <text evidence="5">Belongs to the KdsB family.</text>
</comment>
<dbReference type="GO" id="GO:0016020">
    <property type="term" value="C:membrane"/>
    <property type="evidence" value="ECO:0007669"/>
    <property type="project" value="UniProtKB-SubCell"/>
</dbReference>
<dbReference type="GO" id="GO:0033468">
    <property type="term" value="P:CMP-keto-3-deoxy-D-manno-octulosonic acid biosynthetic process"/>
    <property type="evidence" value="ECO:0007669"/>
    <property type="project" value="UniProtKB-UniRule"/>
</dbReference>
<dbReference type="Pfam" id="PF02348">
    <property type="entry name" value="CTP_transf_3"/>
    <property type="match status" value="1"/>
</dbReference>
<dbReference type="Gene3D" id="3.90.550.10">
    <property type="entry name" value="Spore Coat Polysaccharide Biosynthesis Protein SpsA, Chain A"/>
    <property type="match status" value="1"/>
</dbReference>
<evidence type="ECO:0000256" key="5">
    <source>
        <dbReference type="HAMAP-Rule" id="MF_00057"/>
    </source>
</evidence>
<accession>A0A4R7B9S7</accession>
<dbReference type="RefSeq" id="WP_133678952.1">
    <property type="nucleotide sequence ID" value="NZ_SNZP01000003.1"/>
</dbReference>
<keyword evidence="4 5" id="KW-0448">Lipopolysaccharide biosynthesis</keyword>
<dbReference type="FunFam" id="3.90.550.10:FF:000011">
    <property type="entry name" value="3-deoxy-manno-octulosonate cytidylyltransferase"/>
    <property type="match status" value="1"/>
</dbReference>
<dbReference type="NCBIfam" id="NF009905">
    <property type="entry name" value="PRK13368.1"/>
    <property type="match status" value="1"/>
</dbReference>
<protein>
    <recommendedName>
        <fullName evidence="5">3-deoxy-manno-octulosonate cytidylyltransferase</fullName>
        <ecNumber evidence="5">2.7.7.38</ecNumber>
    </recommendedName>
    <alternativeName>
        <fullName evidence="5">CMP-2-keto-3-deoxyoctulosonic acid synthase</fullName>
        <shortName evidence="5">CKS</shortName>
        <shortName evidence="5">CMP-KDO synthase</shortName>
    </alternativeName>
</protein>
<keyword evidence="3 5" id="KW-0548">Nucleotidyltransferase</keyword>
<dbReference type="NCBIfam" id="TIGR00466">
    <property type="entry name" value="kdsB"/>
    <property type="match status" value="1"/>
</dbReference>
<comment type="pathway">
    <text evidence="5">Nucleotide-sugar biosynthesis; CMP-3-deoxy-D-manno-octulosonate biosynthesis; CMP-3-deoxy-D-manno-octulosonate from 3-deoxy-D-manno-octulosonate and CTP: step 1/1.</text>
</comment>
<comment type="catalytic activity">
    <reaction evidence="5">
        <text>3-deoxy-alpha-D-manno-oct-2-ulosonate + CTP = CMP-3-deoxy-beta-D-manno-octulosonate + diphosphate</text>
        <dbReference type="Rhea" id="RHEA:23448"/>
        <dbReference type="ChEBI" id="CHEBI:33019"/>
        <dbReference type="ChEBI" id="CHEBI:37563"/>
        <dbReference type="ChEBI" id="CHEBI:85986"/>
        <dbReference type="ChEBI" id="CHEBI:85987"/>
        <dbReference type="EC" id="2.7.7.38"/>
    </reaction>
</comment>
<dbReference type="GO" id="GO:0008690">
    <property type="term" value="F:3-deoxy-manno-octulosonate cytidylyltransferase activity"/>
    <property type="evidence" value="ECO:0007669"/>
    <property type="project" value="UniProtKB-UniRule"/>
</dbReference>
<evidence type="ECO:0000256" key="4">
    <source>
        <dbReference type="ARBA" id="ARBA00022985"/>
    </source>
</evidence>
<dbReference type="EMBL" id="SNZP01000003">
    <property type="protein sequence ID" value="TDR81591.1"/>
    <property type="molecule type" value="Genomic_DNA"/>
</dbReference>
<keyword evidence="2 5" id="KW-0808">Transferase</keyword>
<dbReference type="NCBIfam" id="NF003952">
    <property type="entry name" value="PRK05450.1-5"/>
    <property type="match status" value="1"/>
</dbReference>
<dbReference type="SUPFAM" id="SSF53448">
    <property type="entry name" value="Nucleotide-diphospho-sugar transferases"/>
    <property type="match status" value="1"/>
</dbReference>
<dbReference type="Proteomes" id="UP000295611">
    <property type="component" value="Unassembled WGS sequence"/>
</dbReference>
<dbReference type="OrthoDB" id="9815559at2"/>
<reference evidence="6 7" key="1">
    <citation type="submission" date="2019-03" db="EMBL/GenBank/DDBJ databases">
        <title>Genomic Encyclopedia of Type Strains, Phase III (KMG-III): the genomes of soil and plant-associated and newly described type strains.</title>
        <authorList>
            <person name="Whitman W."/>
        </authorList>
    </citation>
    <scope>NUCLEOTIDE SEQUENCE [LARGE SCALE GENOMIC DNA]</scope>
    <source>
        <strain evidence="6 7">CECT 8976</strain>
    </source>
</reference>
<organism evidence="6 7">
    <name type="scientific">Paludibacterium purpuratum</name>
    <dbReference type="NCBI Taxonomy" id="1144873"/>
    <lineage>
        <taxon>Bacteria</taxon>
        <taxon>Pseudomonadati</taxon>
        <taxon>Pseudomonadota</taxon>
        <taxon>Betaproteobacteria</taxon>
        <taxon>Neisseriales</taxon>
        <taxon>Chromobacteriaceae</taxon>
        <taxon>Paludibacterium</taxon>
    </lineage>
</organism>
<dbReference type="PANTHER" id="PTHR42866">
    <property type="entry name" value="3-DEOXY-MANNO-OCTULOSONATE CYTIDYLYLTRANSFERASE"/>
    <property type="match status" value="1"/>
</dbReference>
<name>A0A4R7B9S7_9NEIS</name>
<dbReference type="CDD" id="cd02517">
    <property type="entry name" value="CMP-KDO-Synthetase"/>
    <property type="match status" value="1"/>
</dbReference>
<gene>
    <name evidence="5" type="primary">kdsB</name>
    <name evidence="6" type="ORF">DFP86_103248</name>
</gene>
<evidence type="ECO:0000313" key="7">
    <source>
        <dbReference type="Proteomes" id="UP000295611"/>
    </source>
</evidence>
<evidence type="ECO:0000256" key="2">
    <source>
        <dbReference type="ARBA" id="ARBA00022679"/>
    </source>
</evidence>
<proteinExistence type="inferred from homology"/>
<dbReference type="GO" id="GO:0009103">
    <property type="term" value="P:lipopolysaccharide biosynthetic process"/>
    <property type="evidence" value="ECO:0007669"/>
    <property type="project" value="UniProtKB-UniRule"/>
</dbReference>
<keyword evidence="7" id="KW-1185">Reference proteome</keyword>
<dbReference type="UniPathway" id="UPA00358">
    <property type="reaction ID" value="UER00476"/>
</dbReference>
<evidence type="ECO:0000313" key="6">
    <source>
        <dbReference type="EMBL" id="TDR81591.1"/>
    </source>
</evidence>
<comment type="function">
    <text evidence="5">Activates KDO (a required 8-carbon sugar) for incorporation into bacterial lipopolysaccharide in Gram-negative bacteria.</text>
</comment>
<dbReference type="InterPro" id="IPR029044">
    <property type="entry name" value="Nucleotide-diphossugar_trans"/>
</dbReference>
<keyword evidence="5" id="KW-0963">Cytoplasm</keyword>